<dbReference type="Gene3D" id="3.50.50.60">
    <property type="entry name" value="FAD/NAD(P)-binding domain"/>
    <property type="match status" value="1"/>
</dbReference>
<dbReference type="InterPro" id="IPR036188">
    <property type="entry name" value="FAD/NAD-bd_sf"/>
</dbReference>
<keyword evidence="2" id="KW-1185">Reference proteome</keyword>
<dbReference type="SUPFAM" id="SSF51905">
    <property type="entry name" value="FAD/NAD(P)-binding domain"/>
    <property type="match status" value="1"/>
</dbReference>
<dbReference type="RefSeq" id="WP_380083805.1">
    <property type="nucleotide sequence ID" value="NZ_JBHSWD010000002.1"/>
</dbReference>
<evidence type="ECO:0000313" key="1">
    <source>
        <dbReference type="EMBL" id="MFC6592683.1"/>
    </source>
</evidence>
<sequence>MSLPAFNPDRTRSGTAPTLVIGAGLAGLAAARTLHAAGRPVTVLEASP</sequence>
<gene>
    <name evidence="1" type="ORF">ACFP81_12235</name>
</gene>
<dbReference type="Proteomes" id="UP001596297">
    <property type="component" value="Unassembled WGS sequence"/>
</dbReference>
<accession>A0ABW1YF92</accession>
<organism evidence="1 2">
    <name type="scientific">Deinococcus lacus</name>
    <dbReference type="NCBI Taxonomy" id="392561"/>
    <lineage>
        <taxon>Bacteria</taxon>
        <taxon>Thermotogati</taxon>
        <taxon>Deinococcota</taxon>
        <taxon>Deinococci</taxon>
        <taxon>Deinococcales</taxon>
        <taxon>Deinococcaceae</taxon>
        <taxon>Deinococcus</taxon>
    </lineage>
</organism>
<dbReference type="EMBL" id="JBHSWD010000002">
    <property type="protein sequence ID" value="MFC6592683.1"/>
    <property type="molecule type" value="Genomic_DNA"/>
</dbReference>
<comment type="caution">
    <text evidence="1">The sequence shown here is derived from an EMBL/GenBank/DDBJ whole genome shotgun (WGS) entry which is preliminary data.</text>
</comment>
<reference evidence="2" key="1">
    <citation type="journal article" date="2019" name="Int. J. Syst. Evol. Microbiol.">
        <title>The Global Catalogue of Microorganisms (GCM) 10K type strain sequencing project: providing services to taxonomists for standard genome sequencing and annotation.</title>
        <authorList>
            <consortium name="The Broad Institute Genomics Platform"/>
            <consortium name="The Broad Institute Genome Sequencing Center for Infectious Disease"/>
            <person name="Wu L."/>
            <person name="Ma J."/>
        </authorList>
    </citation>
    <scope>NUCLEOTIDE SEQUENCE [LARGE SCALE GENOMIC DNA]</scope>
    <source>
        <strain evidence="2">CGMCC 1.15772</strain>
    </source>
</reference>
<evidence type="ECO:0000313" key="2">
    <source>
        <dbReference type="Proteomes" id="UP001596297"/>
    </source>
</evidence>
<protein>
    <submittedName>
        <fullName evidence="1">NAD(P)-binding protein</fullName>
    </submittedName>
</protein>
<dbReference type="Pfam" id="PF13450">
    <property type="entry name" value="NAD_binding_8"/>
    <property type="match status" value="1"/>
</dbReference>
<proteinExistence type="predicted"/>
<name>A0ABW1YF92_9DEIO</name>